<name>A0AAV9PVN6_9PEZI</name>
<gene>
    <name evidence="1" type="ORF">LTR25_009943</name>
</gene>
<dbReference type="EMBL" id="JAXLQG010000023">
    <property type="protein sequence ID" value="KAK5529206.1"/>
    <property type="molecule type" value="Genomic_DNA"/>
</dbReference>
<protein>
    <submittedName>
        <fullName evidence="1">Uncharacterized protein</fullName>
    </submittedName>
</protein>
<comment type="caution">
    <text evidence="1">The sequence shown here is derived from an EMBL/GenBank/DDBJ whole genome shotgun (WGS) entry which is preliminary data.</text>
</comment>
<dbReference type="Proteomes" id="UP001345827">
    <property type="component" value="Unassembled WGS sequence"/>
</dbReference>
<dbReference type="AlphaFoldDB" id="A0AAV9PVN6"/>
<sequence length="169" mass="19299">MYTNAQDTWQQLQGPVLELLQLYRGGANTIGKQHFTLLYSWAREAAFTYRNIKSGWCKTGLYPFNPIMVLRDIHKPPIEVNRDHIIIPQLSKAPRDLNQFRKLANAAEKAFADRALLLDEIRLLFEQNNENTARSSVKSTVVGTAKVMSYDDMVKAQQKRDAKEASTSK</sequence>
<reference evidence="1 2" key="1">
    <citation type="submission" date="2023-06" db="EMBL/GenBank/DDBJ databases">
        <title>Black Yeasts Isolated from many extreme environments.</title>
        <authorList>
            <person name="Coleine C."/>
            <person name="Stajich J.E."/>
            <person name="Selbmann L."/>
        </authorList>
    </citation>
    <scope>NUCLEOTIDE SEQUENCE [LARGE SCALE GENOMIC DNA]</scope>
    <source>
        <strain evidence="1 2">CCFEE 5887</strain>
    </source>
</reference>
<organism evidence="1 2">
    <name type="scientific">Vermiconidia calcicola</name>
    <dbReference type="NCBI Taxonomy" id="1690605"/>
    <lineage>
        <taxon>Eukaryota</taxon>
        <taxon>Fungi</taxon>
        <taxon>Dikarya</taxon>
        <taxon>Ascomycota</taxon>
        <taxon>Pezizomycotina</taxon>
        <taxon>Dothideomycetes</taxon>
        <taxon>Dothideomycetidae</taxon>
        <taxon>Mycosphaerellales</taxon>
        <taxon>Extremaceae</taxon>
        <taxon>Vermiconidia</taxon>
    </lineage>
</organism>
<accession>A0AAV9PVN6</accession>
<proteinExistence type="predicted"/>
<evidence type="ECO:0000313" key="2">
    <source>
        <dbReference type="Proteomes" id="UP001345827"/>
    </source>
</evidence>
<evidence type="ECO:0000313" key="1">
    <source>
        <dbReference type="EMBL" id="KAK5529206.1"/>
    </source>
</evidence>
<keyword evidence="2" id="KW-1185">Reference proteome</keyword>